<evidence type="ECO:0000313" key="9">
    <source>
        <dbReference type="EMBL" id="CAG9807549.1"/>
    </source>
</evidence>
<keyword evidence="7" id="KW-0732">Signal</keyword>
<keyword evidence="2 6" id="KW-0479">Metal-binding</keyword>
<gene>
    <name evidence="9" type="ORF">CHIRRI_LOCUS10396</name>
</gene>
<dbReference type="InterPro" id="IPR006026">
    <property type="entry name" value="Peptidase_Metallo"/>
</dbReference>
<accession>A0A9N9WSN6</accession>
<dbReference type="PANTHER" id="PTHR10127:SF780">
    <property type="entry name" value="METALLOENDOPEPTIDASE"/>
    <property type="match status" value="1"/>
</dbReference>
<sequence>MNSLEKCLILIILLKVLCLVESYPSNKIPCTKSDIGIKPCEASRKIILGMNRRGNPEERGPYFEGDIIRSRNKQLKKPPKLWINGIVPYEISGTFPPTNKKTLMTAIEEVNSKTCLNLIPRTNQKDFIIFKSDPSSCWSSIGRIGGPQVVNLESQCLKAVGTGIHEIFHSVGLYHEQNRIDRDDFVDIKTDNILNSKLVNFQKTAENVYNTNGVGYDYGSVMHYSPYSFSKNGKITIETKGNPNTKRIMGQRAGMSQNDIEKIKRMYNCQ</sequence>
<evidence type="ECO:0000256" key="1">
    <source>
        <dbReference type="ARBA" id="ARBA00022670"/>
    </source>
</evidence>
<dbReference type="SUPFAM" id="SSF55486">
    <property type="entry name" value="Metalloproteases ('zincins'), catalytic domain"/>
    <property type="match status" value="1"/>
</dbReference>
<dbReference type="InterPro" id="IPR034035">
    <property type="entry name" value="Astacin-like_dom"/>
</dbReference>
<dbReference type="GO" id="GO:0004222">
    <property type="term" value="F:metalloendopeptidase activity"/>
    <property type="evidence" value="ECO:0007669"/>
    <property type="project" value="UniProtKB-UniRule"/>
</dbReference>
<feature type="domain" description="Peptidase M12A" evidence="8">
    <location>
        <begin position="73"/>
        <end position="270"/>
    </location>
</feature>
<dbReference type="EMBL" id="OU895879">
    <property type="protein sequence ID" value="CAG9807549.1"/>
    <property type="molecule type" value="Genomic_DNA"/>
</dbReference>
<dbReference type="OrthoDB" id="291007at2759"/>
<feature type="active site" evidence="6">
    <location>
        <position position="166"/>
    </location>
</feature>
<evidence type="ECO:0000256" key="6">
    <source>
        <dbReference type="PROSITE-ProRule" id="PRU01211"/>
    </source>
</evidence>
<feature type="binding site" evidence="6">
    <location>
        <position position="175"/>
    </location>
    <ligand>
        <name>Zn(2+)</name>
        <dbReference type="ChEBI" id="CHEBI:29105"/>
        <note>catalytic</note>
    </ligand>
</feature>
<keyword evidence="4 6" id="KW-0862">Zinc</keyword>
<feature type="binding site" evidence="6">
    <location>
        <position position="165"/>
    </location>
    <ligand>
        <name>Zn(2+)</name>
        <dbReference type="ChEBI" id="CHEBI:29105"/>
        <note>catalytic</note>
    </ligand>
</feature>
<dbReference type="AlphaFoldDB" id="A0A9N9WSN6"/>
<evidence type="ECO:0000256" key="7">
    <source>
        <dbReference type="RuleBase" id="RU361183"/>
    </source>
</evidence>
<dbReference type="Gene3D" id="3.40.390.10">
    <property type="entry name" value="Collagenase (Catalytic Domain)"/>
    <property type="match status" value="1"/>
</dbReference>
<evidence type="ECO:0000256" key="5">
    <source>
        <dbReference type="ARBA" id="ARBA00023049"/>
    </source>
</evidence>
<keyword evidence="5 6" id="KW-0482">Metalloprotease</keyword>
<keyword evidence="3 6" id="KW-0378">Hydrolase</keyword>
<dbReference type="PRINTS" id="PR00480">
    <property type="entry name" value="ASTACIN"/>
</dbReference>
<feature type="binding site" evidence="6">
    <location>
        <position position="169"/>
    </location>
    <ligand>
        <name>Zn(2+)</name>
        <dbReference type="ChEBI" id="CHEBI:29105"/>
        <note>catalytic</note>
    </ligand>
</feature>
<comment type="cofactor">
    <cofactor evidence="6 7">
        <name>Zn(2+)</name>
        <dbReference type="ChEBI" id="CHEBI:29105"/>
    </cofactor>
    <text evidence="6 7">Binds 1 zinc ion per subunit.</text>
</comment>
<name>A0A9N9WSN6_9DIPT</name>
<evidence type="ECO:0000256" key="2">
    <source>
        <dbReference type="ARBA" id="ARBA00022723"/>
    </source>
</evidence>
<dbReference type="EC" id="3.4.24.-" evidence="7"/>
<feature type="chain" id="PRO_5040547116" description="Metalloendopeptidase" evidence="7">
    <location>
        <begin position="23"/>
        <end position="270"/>
    </location>
</feature>
<reference evidence="9" key="1">
    <citation type="submission" date="2022-01" db="EMBL/GenBank/DDBJ databases">
        <authorList>
            <person name="King R."/>
        </authorList>
    </citation>
    <scope>NUCLEOTIDE SEQUENCE</scope>
</reference>
<comment type="caution">
    <text evidence="6">Lacks conserved residue(s) required for the propagation of feature annotation.</text>
</comment>
<organism evidence="9 10">
    <name type="scientific">Chironomus riparius</name>
    <dbReference type="NCBI Taxonomy" id="315576"/>
    <lineage>
        <taxon>Eukaryota</taxon>
        <taxon>Metazoa</taxon>
        <taxon>Ecdysozoa</taxon>
        <taxon>Arthropoda</taxon>
        <taxon>Hexapoda</taxon>
        <taxon>Insecta</taxon>
        <taxon>Pterygota</taxon>
        <taxon>Neoptera</taxon>
        <taxon>Endopterygota</taxon>
        <taxon>Diptera</taxon>
        <taxon>Nematocera</taxon>
        <taxon>Chironomoidea</taxon>
        <taxon>Chironomidae</taxon>
        <taxon>Chironominae</taxon>
        <taxon>Chironomus</taxon>
    </lineage>
</organism>
<evidence type="ECO:0000256" key="4">
    <source>
        <dbReference type="ARBA" id="ARBA00022833"/>
    </source>
</evidence>
<dbReference type="InterPro" id="IPR001506">
    <property type="entry name" value="Peptidase_M12A"/>
</dbReference>
<dbReference type="Proteomes" id="UP001153620">
    <property type="component" value="Chromosome 3"/>
</dbReference>
<dbReference type="PROSITE" id="PS51864">
    <property type="entry name" value="ASTACIN"/>
    <property type="match status" value="1"/>
</dbReference>
<feature type="signal peptide" evidence="7">
    <location>
        <begin position="1"/>
        <end position="22"/>
    </location>
</feature>
<keyword evidence="1 6" id="KW-0645">Protease</keyword>
<dbReference type="InterPro" id="IPR024079">
    <property type="entry name" value="MetalloPept_cat_dom_sf"/>
</dbReference>
<dbReference type="SMART" id="SM00235">
    <property type="entry name" value="ZnMc"/>
    <property type="match status" value="1"/>
</dbReference>
<evidence type="ECO:0000259" key="8">
    <source>
        <dbReference type="PROSITE" id="PS51864"/>
    </source>
</evidence>
<dbReference type="GO" id="GO:0008270">
    <property type="term" value="F:zinc ion binding"/>
    <property type="evidence" value="ECO:0007669"/>
    <property type="project" value="UniProtKB-UniRule"/>
</dbReference>
<evidence type="ECO:0000256" key="3">
    <source>
        <dbReference type="ARBA" id="ARBA00022801"/>
    </source>
</evidence>
<reference evidence="9" key="2">
    <citation type="submission" date="2022-10" db="EMBL/GenBank/DDBJ databases">
        <authorList>
            <consortium name="ENA_rothamsted_submissions"/>
            <consortium name="culmorum"/>
            <person name="King R."/>
        </authorList>
    </citation>
    <scope>NUCLEOTIDE SEQUENCE</scope>
</reference>
<dbReference type="PANTHER" id="PTHR10127">
    <property type="entry name" value="DISCOIDIN, CUB, EGF, LAMININ , AND ZINC METALLOPROTEASE DOMAIN CONTAINING"/>
    <property type="match status" value="1"/>
</dbReference>
<dbReference type="GO" id="GO:0006508">
    <property type="term" value="P:proteolysis"/>
    <property type="evidence" value="ECO:0007669"/>
    <property type="project" value="UniProtKB-KW"/>
</dbReference>
<proteinExistence type="predicted"/>
<dbReference type="Pfam" id="PF01400">
    <property type="entry name" value="Astacin"/>
    <property type="match status" value="1"/>
</dbReference>
<dbReference type="CDD" id="cd04280">
    <property type="entry name" value="ZnMc_astacin_like"/>
    <property type="match status" value="1"/>
</dbReference>
<evidence type="ECO:0000313" key="10">
    <source>
        <dbReference type="Proteomes" id="UP001153620"/>
    </source>
</evidence>
<keyword evidence="10" id="KW-1185">Reference proteome</keyword>
<protein>
    <recommendedName>
        <fullName evidence="7">Metalloendopeptidase</fullName>
        <ecNumber evidence="7">3.4.24.-</ecNumber>
    </recommendedName>
</protein>